<dbReference type="OrthoDB" id="10456237at2759"/>
<dbReference type="EMBL" id="AP024445">
    <property type="protein sequence ID" value="BCS23214.1"/>
    <property type="molecule type" value="Genomic_DNA"/>
</dbReference>
<evidence type="ECO:0000313" key="3">
    <source>
        <dbReference type="Proteomes" id="UP000654913"/>
    </source>
</evidence>
<feature type="compositionally biased region" description="Basic residues" evidence="1">
    <location>
        <begin position="47"/>
        <end position="56"/>
    </location>
</feature>
<name>A0A7R8AKU3_9EURO</name>
<evidence type="ECO:0000256" key="1">
    <source>
        <dbReference type="SAM" id="MobiDB-lite"/>
    </source>
</evidence>
<feature type="compositionally biased region" description="Basic residues" evidence="1">
    <location>
        <begin position="91"/>
        <end position="106"/>
    </location>
</feature>
<reference evidence="2" key="1">
    <citation type="submission" date="2021-01" db="EMBL/GenBank/DDBJ databases">
        <authorList>
            <consortium name="Aspergillus puulaauensis MK2 genome sequencing consortium"/>
            <person name="Kazuki M."/>
            <person name="Futagami T."/>
        </authorList>
    </citation>
    <scope>NUCLEOTIDE SEQUENCE</scope>
    <source>
        <strain evidence="2">MK2</strain>
    </source>
</reference>
<dbReference type="Proteomes" id="UP000654913">
    <property type="component" value="Chromosome 3"/>
</dbReference>
<accession>A0A7R8AKU3</accession>
<dbReference type="RefSeq" id="XP_041555408.1">
    <property type="nucleotide sequence ID" value="XM_041702644.1"/>
</dbReference>
<protein>
    <submittedName>
        <fullName evidence="2">Uncharacterized protein</fullName>
    </submittedName>
</protein>
<reference evidence="2" key="2">
    <citation type="submission" date="2021-02" db="EMBL/GenBank/DDBJ databases">
        <title>Aspergillus puulaauensis MK2 genome sequence.</title>
        <authorList>
            <person name="Futagami T."/>
            <person name="Mori K."/>
            <person name="Kadooka C."/>
            <person name="Tanaka T."/>
        </authorList>
    </citation>
    <scope>NUCLEOTIDE SEQUENCE</scope>
    <source>
        <strain evidence="2">MK2</strain>
    </source>
</reference>
<feature type="compositionally biased region" description="Low complexity" evidence="1">
    <location>
        <begin position="57"/>
        <end position="90"/>
    </location>
</feature>
<proteinExistence type="predicted"/>
<sequence length="266" mass="28285">MGDTNGISVQSFGNRTIITLPDNITIVATGGSVSFTAAPNRGSSSRNRSRRGRNRPGPRGPAHGNNNSNDSNDRNNGNNRNNSNNNQNQRHNNRGWSRRMQRRRNQNRWQGNRGAPRAIEAGRAHVNTAADAHPQALAPIDVNTAGTTVAALPVPAPVGAGAGAGVAMEVDEYGNGDGHGTYEPTYDPYRKPTGEGGNLPLNATFGQEHADHHPKQESGDDWRVITASGYDAGLDFDVSEEFFAETSVSGAANLMDFTVNASTGTL</sequence>
<gene>
    <name evidence="2" type="ORF">APUU_31439S</name>
</gene>
<dbReference type="GeneID" id="64973219"/>
<dbReference type="AlphaFoldDB" id="A0A7R8AKU3"/>
<keyword evidence="3" id="KW-1185">Reference proteome</keyword>
<evidence type="ECO:0000313" key="2">
    <source>
        <dbReference type="EMBL" id="BCS23214.1"/>
    </source>
</evidence>
<dbReference type="KEGG" id="apuu:APUU_31439S"/>
<feature type="region of interest" description="Disordered" evidence="1">
    <location>
        <begin position="34"/>
        <end position="116"/>
    </location>
</feature>
<organism evidence="2 3">
    <name type="scientific">Aspergillus puulaauensis</name>
    <dbReference type="NCBI Taxonomy" id="1220207"/>
    <lineage>
        <taxon>Eukaryota</taxon>
        <taxon>Fungi</taxon>
        <taxon>Dikarya</taxon>
        <taxon>Ascomycota</taxon>
        <taxon>Pezizomycotina</taxon>
        <taxon>Eurotiomycetes</taxon>
        <taxon>Eurotiomycetidae</taxon>
        <taxon>Eurotiales</taxon>
        <taxon>Aspergillaceae</taxon>
        <taxon>Aspergillus</taxon>
    </lineage>
</organism>